<dbReference type="Gene3D" id="3.90.550.10">
    <property type="entry name" value="Spore Coat Polysaccharide Biosynthesis Protein SpsA, Chain A"/>
    <property type="match status" value="1"/>
</dbReference>
<dbReference type="CDD" id="cd02503">
    <property type="entry name" value="MobA"/>
    <property type="match status" value="1"/>
</dbReference>
<keyword evidence="4 8" id="KW-0547">Nucleotide-binding</keyword>
<keyword evidence="11" id="KW-1185">Reference proteome</keyword>
<dbReference type="OrthoDB" id="9788394at2"/>
<accession>A0A128ESS7</accession>
<dbReference type="PANTHER" id="PTHR19136">
    <property type="entry name" value="MOLYBDENUM COFACTOR GUANYLYLTRANSFERASE"/>
    <property type="match status" value="1"/>
</dbReference>
<dbReference type="AlphaFoldDB" id="A0A128ESS7"/>
<keyword evidence="10" id="KW-0548">Nucleotidyltransferase</keyword>
<name>A0A128ESS7_9GAMM</name>
<feature type="binding site" evidence="8">
    <location>
        <position position="100"/>
    </location>
    <ligand>
        <name>GTP</name>
        <dbReference type="ChEBI" id="CHEBI:37565"/>
    </ligand>
</feature>
<comment type="catalytic activity">
    <reaction evidence="8">
        <text>Mo-molybdopterin + GTP + H(+) = Mo-molybdopterin guanine dinucleotide + diphosphate</text>
        <dbReference type="Rhea" id="RHEA:34243"/>
        <dbReference type="ChEBI" id="CHEBI:15378"/>
        <dbReference type="ChEBI" id="CHEBI:33019"/>
        <dbReference type="ChEBI" id="CHEBI:37565"/>
        <dbReference type="ChEBI" id="CHEBI:71302"/>
        <dbReference type="ChEBI" id="CHEBI:71310"/>
        <dbReference type="EC" id="2.7.7.77"/>
    </reaction>
</comment>
<dbReference type="Pfam" id="PF12804">
    <property type="entry name" value="NTP_transf_3"/>
    <property type="match status" value="1"/>
</dbReference>
<dbReference type="GO" id="GO:1902758">
    <property type="term" value="P:bis(molybdopterin guanine dinucleotide)molybdenum biosynthetic process"/>
    <property type="evidence" value="ECO:0007669"/>
    <property type="project" value="TreeGrafter"/>
</dbReference>
<dbReference type="HAMAP" id="MF_00316">
    <property type="entry name" value="MobA"/>
    <property type="match status" value="1"/>
</dbReference>
<organism evidence="10 11">
    <name type="scientific">Grimontia marina</name>
    <dbReference type="NCBI Taxonomy" id="646534"/>
    <lineage>
        <taxon>Bacteria</taxon>
        <taxon>Pseudomonadati</taxon>
        <taxon>Pseudomonadota</taxon>
        <taxon>Gammaproteobacteria</taxon>
        <taxon>Vibrionales</taxon>
        <taxon>Vibrionaceae</taxon>
        <taxon>Grimontia</taxon>
    </lineage>
</organism>
<feature type="domain" description="MobA-like NTP transferase" evidence="9">
    <location>
        <begin position="10"/>
        <end position="157"/>
    </location>
</feature>
<comment type="similarity">
    <text evidence="8">Belongs to the MobA family.</text>
</comment>
<comment type="domain">
    <text evidence="8">The N-terminal domain determines nucleotide recognition and specific binding, while the C-terminal domain determines the specific binding to the target protein.</text>
</comment>
<feature type="binding site" evidence="8">
    <location>
        <position position="25"/>
    </location>
    <ligand>
        <name>GTP</name>
        <dbReference type="ChEBI" id="CHEBI:37565"/>
    </ligand>
</feature>
<proteinExistence type="inferred from homology"/>
<evidence type="ECO:0000256" key="4">
    <source>
        <dbReference type="ARBA" id="ARBA00022741"/>
    </source>
</evidence>
<feature type="binding site" evidence="8">
    <location>
        <begin position="12"/>
        <end position="14"/>
    </location>
    <ligand>
        <name>GTP</name>
        <dbReference type="ChEBI" id="CHEBI:37565"/>
    </ligand>
</feature>
<dbReference type="InterPro" id="IPR029044">
    <property type="entry name" value="Nucleotide-diphossugar_trans"/>
</dbReference>
<dbReference type="Proteomes" id="UP000073601">
    <property type="component" value="Unassembled WGS sequence"/>
</dbReference>
<comment type="function">
    <text evidence="8">Transfers a GMP moiety from GTP to Mo-molybdopterin (Mo-MPT) cofactor (Moco or molybdenum cofactor) to form Mo-molybdopterin guanine dinucleotide (Mo-MGD) cofactor.</text>
</comment>
<comment type="subunit">
    <text evidence="8">Monomer.</text>
</comment>
<keyword evidence="3 8" id="KW-0479">Metal-binding</keyword>
<feature type="binding site" evidence="8">
    <location>
        <position position="100"/>
    </location>
    <ligand>
        <name>Mg(2+)</name>
        <dbReference type="ChEBI" id="CHEBI:18420"/>
    </ligand>
</feature>
<dbReference type="EC" id="2.7.7.77" evidence="8"/>
<dbReference type="SUPFAM" id="SSF53448">
    <property type="entry name" value="Nucleotide-diphospho-sugar transferases"/>
    <property type="match status" value="1"/>
</dbReference>
<evidence type="ECO:0000256" key="3">
    <source>
        <dbReference type="ARBA" id="ARBA00022723"/>
    </source>
</evidence>
<dbReference type="NCBIfam" id="TIGR02665">
    <property type="entry name" value="molyb_mobA"/>
    <property type="match status" value="1"/>
</dbReference>
<keyword evidence="5 8" id="KW-0460">Magnesium</keyword>
<evidence type="ECO:0000256" key="8">
    <source>
        <dbReference type="HAMAP-Rule" id="MF_00316"/>
    </source>
</evidence>
<evidence type="ECO:0000256" key="5">
    <source>
        <dbReference type="ARBA" id="ARBA00022842"/>
    </source>
</evidence>
<comment type="subcellular location">
    <subcellularLocation>
        <location evidence="8">Cytoplasm</location>
    </subcellularLocation>
</comment>
<evidence type="ECO:0000256" key="7">
    <source>
        <dbReference type="ARBA" id="ARBA00023150"/>
    </source>
</evidence>
<evidence type="ECO:0000313" key="10">
    <source>
        <dbReference type="EMBL" id="CZF77629.1"/>
    </source>
</evidence>
<dbReference type="InterPro" id="IPR025877">
    <property type="entry name" value="MobA-like_NTP_Trfase"/>
</dbReference>
<keyword evidence="6 8" id="KW-0342">GTP-binding</keyword>
<feature type="binding site" evidence="8">
    <location>
        <position position="70"/>
    </location>
    <ligand>
        <name>GTP</name>
        <dbReference type="ChEBI" id="CHEBI:37565"/>
    </ligand>
</feature>
<dbReference type="GO" id="GO:0061603">
    <property type="term" value="F:molybdenum cofactor guanylyltransferase activity"/>
    <property type="evidence" value="ECO:0007669"/>
    <property type="project" value="UniProtKB-EC"/>
</dbReference>
<sequence>MQPLPETTWVILAGGQARRMGGKDKGLVSLNNKPLIDYVNDRLSEQGANVAVNANRNQETYAKYGQVFSDVFEGFPGPLGGIHAAMAQLDSEWYGFVPCDCPNLPHNLLEKMYQTISDDTEIVVAHDGESVQPVVTMYKRSVFERLENFLNNGDRKIVLLYDICKTEFVDFSDEHDAFINLNTPDELEKFGALS</sequence>
<keyword evidence="1 8" id="KW-0963">Cytoplasm</keyword>
<dbReference type="PANTHER" id="PTHR19136:SF81">
    <property type="entry name" value="MOLYBDENUM COFACTOR GUANYLYLTRANSFERASE"/>
    <property type="match status" value="1"/>
</dbReference>
<dbReference type="GO" id="GO:0005525">
    <property type="term" value="F:GTP binding"/>
    <property type="evidence" value="ECO:0007669"/>
    <property type="project" value="UniProtKB-UniRule"/>
</dbReference>
<dbReference type="GO" id="GO:0046872">
    <property type="term" value="F:metal ion binding"/>
    <property type="evidence" value="ECO:0007669"/>
    <property type="project" value="UniProtKB-KW"/>
</dbReference>
<reference evidence="11" key="1">
    <citation type="submission" date="2016-02" db="EMBL/GenBank/DDBJ databases">
        <authorList>
            <person name="Rodrigo-Torres Lidia"/>
            <person name="Arahal R.David."/>
        </authorList>
    </citation>
    <scope>NUCLEOTIDE SEQUENCE [LARGE SCALE GENOMIC DNA]</scope>
    <source>
        <strain evidence="11">CECT 8713</strain>
    </source>
</reference>
<dbReference type="RefSeq" id="WP_062704958.1">
    <property type="nucleotide sequence ID" value="NZ_CAWRCI010000001.1"/>
</dbReference>
<evidence type="ECO:0000256" key="2">
    <source>
        <dbReference type="ARBA" id="ARBA00022679"/>
    </source>
</evidence>
<keyword evidence="7 8" id="KW-0501">Molybdenum cofactor biosynthesis</keyword>
<gene>
    <name evidence="8 10" type="primary">mobA</name>
    <name evidence="10" type="ORF">GMA8713_00255</name>
</gene>
<dbReference type="InterPro" id="IPR013482">
    <property type="entry name" value="Molybde_CF_guanTrfase"/>
</dbReference>
<protein>
    <recommendedName>
        <fullName evidence="8">Molybdenum cofactor guanylyltransferase</fullName>
        <shortName evidence="8">MoCo guanylyltransferase</shortName>
        <ecNumber evidence="8">2.7.7.77</ecNumber>
    </recommendedName>
    <alternativeName>
        <fullName evidence="8">GTP:molybdopterin guanylyltransferase</fullName>
    </alternativeName>
    <alternativeName>
        <fullName evidence="8">Mo-MPT guanylyltransferase</fullName>
    </alternativeName>
    <alternativeName>
        <fullName evidence="8">Molybdopterin guanylyltransferase</fullName>
    </alternativeName>
    <alternativeName>
        <fullName evidence="8">Molybdopterin-guanine dinucleotide synthase</fullName>
        <shortName evidence="8">MGD synthase</shortName>
    </alternativeName>
</protein>
<dbReference type="GO" id="GO:0005737">
    <property type="term" value="C:cytoplasm"/>
    <property type="evidence" value="ECO:0007669"/>
    <property type="project" value="UniProtKB-SubCell"/>
</dbReference>
<evidence type="ECO:0000256" key="1">
    <source>
        <dbReference type="ARBA" id="ARBA00022490"/>
    </source>
</evidence>
<feature type="binding site" evidence="8">
    <location>
        <position position="53"/>
    </location>
    <ligand>
        <name>GTP</name>
        <dbReference type="ChEBI" id="CHEBI:37565"/>
    </ligand>
</feature>
<evidence type="ECO:0000256" key="6">
    <source>
        <dbReference type="ARBA" id="ARBA00023134"/>
    </source>
</evidence>
<keyword evidence="2 8" id="KW-0808">Transferase</keyword>
<evidence type="ECO:0000259" key="9">
    <source>
        <dbReference type="Pfam" id="PF12804"/>
    </source>
</evidence>
<evidence type="ECO:0000313" key="11">
    <source>
        <dbReference type="Proteomes" id="UP000073601"/>
    </source>
</evidence>
<comment type="cofactor">
    <cofactor evidence="8">
        <name>Mg(2+)</name>
        <dbReference type="ChEBI" id="CHEBI:18420"/>
    </cofactor>
</comment>
<dbReference type="EMBL" id="FIZY01000001">
    <property type="protein sequence ID" value="CZF77629.1"/>
    <property type="molecule type" value="Genomic_DNA"/>
</dbReference>